<gene>
    <name evidence="2" type="ORF">DDB_G0288837</name>
</gene>
<evidence type="ECO:0000256" key="1">
    <source>
        <dbReference type="SAM" id="Phobius"/>
    </source>
</evidence>
<dbReference type="Proteomes" id="UP000002195">
    <property type="component" value="Unassembled WGS sequence"/>
</dbReference>
<evidence type="ECO:0008006" key="4">
    <source>
        <dbReference type="Google" id="ProtNLM"/>
    </source>
</evidence>
<keyword evidence="1" id="KW-1133">Transmembrane helix</keyword>
<dbReference type="PANTHER" id="PTHR31600">
    <property type="entry name" value="TINY MACROCYSTS PROTEIN B-RELATED"/>
    <property type="match status" value="1"/>
</dbReference>
<dbReference type="InterPro" id="IPR052994">
    <property type="entry name" value="Tiny_macrocysts_regulators"/>
</dbReference>
<keyword evidence="3" id="KW-1185">Reference proteome</keyword>
<name>Q54IC7_DICDI</name>
<feature type="transmembrane region" description="Helical" evidence="1">
    <location>
        <begin position="68"/>
        <end position="90"/>
    </location>
</feature>
<dbReference type="PaxDb" id="44689-DDB0188138"/>
<evidence type="ECO:0000313" key="2">
    <source>
        <dbReference type="EMBL" id="EAL63040.1"/>
    </source>
</evidence>
<sequence>MLHGKIANIWVIRTFRWFVSFSVAVLFIPITLLLLIGLDCDYSESTFRSFESENIECFKGENLPISVVSILLIAAFSLVGFTSSATYYEYDTNIKSRFAKPHARFDVLVLFAKLVFSLLNSLIDYFPWLIVFYSYVLFSYWINYSITI</sequence>
<dbReference type="AlphaFoldDB" id="Q54IC7"/>
<reference evidence="2 3" key="1">
    <citation type="journal article" date="2005" name="Nature">
        <title>The genome of the social amoeba Dictyostelium discoideum.</title>
        <authorList>
            <consortium name="The Dictyostelium discoideum Sequencing Consortium"/>
            <person name="Eichinger L."/>
            <person name="Pachebat J.A."/>
            <person name="Glockner G."/>
            <person name="Rajandream M.A."/>
            <person name="Sucgang R."/>
            <person name="Berriman M."/>
            <person name="Song J."/>
            <person name="Olsen R."/>
            <person name="Szafranski K."/>
            <person name="Xu Q."/>
            <person name="Tunggal B."/>
            <person name="Kummerfeld S."/>
            <person name="Madera M."/>
            <person name="Konfortov B.A."/>
            <person name="Rivero F."/>
            <person name="Bankier A.T."/>
            <person name="Lehmann R."/>
            <person name="Hamlin N."/>
            <person name="Davies R."/>
            <person name="Gaudet P."/>
            <person name="Fey P."/>
            <person name="Pilcher K."/>
            <person name="Chen G."/>
            <person name="Saunders D."/>
            <person name="Sodergren E."/>
            <person name="Davis P."/>
            <person name="Kerhornou A."/>
            <person name="Nie X."/>
            <person name="Hall N."/>
            <person name="Anjard C."/>
            <person name="Hemphill L."/>
            <person name="Bason N."/>
            <person name="Farbrother P."/>
            <person name="Desany B."/>
            <person name="Just E."/>
            <person name="Morio T."/>
            <person name="Rost R."/>
            <person name="Churcher C."/>
            <person name="Cooper J."/>
            <person name="Haydock S."/>
            <person name="van Driessche N."/>
            <person name="Cronin A."/>
            <person name="Goodhead I."/>
            <person name="Muzny D."/>
            <person name="Mourier T."/>
            <person name="Pain A."/>
            <person name="Lu M."/>
            <person name="Harper D."/>
            <person name="Lindsay R."/>
            <person name="Hauser H."/>
            <person name="James K."/>
            <person name="Quiles M."/>
            <person name="Madan Babu M."/>
            <person name="Saito T."/>
            <person name="Buchrieser C."/>
            <person name="Wardroper A."/>
            <person name="Felder M."/>
            <person name="Thangavelu M."/>
            <person name="Johnson D."/>
            <person name="Knights A."/>
            <person name="Loulseged H."/>
            <person name="Mungall K."/>
            <person name="Oliver K."/>
            <person name="Price C."/>
            <person name="Quail M.A."/>
            <person name="Urushihara H."/>
            <person name="Hernandez J."/>
            <person name="Rabbinowitsch E."/>
            <person name="Steffen D."/>
            <person name="Sanders M."/>
            <person name="Ma J."/>
            <person name="Kohara Y."/>
            <person name="Sharp S."/>
            <person name="Simmonds M."/>
            <person name="Spiegler S."/>
            <person name="Tivey A."/>
            <person name="Sugano S."/>
            <person name="White B."/>
            <person name="Walker D."/>
            <person name="Woodward J."/>
            <person name="Winckler T."/>
            <person name="Tanaka Y."/>
            <person name="Shaulsky G."/>
            <person name="Schleicher M."/>
            <person name="Weinstock G."/>
            <person name="Rosenthal A."/>
            <person name="Cox E.C."/>
            <person name="Chisholm R.L."/>
            <person name="Gibbs R."/>
            <person name="Loomis W.F."/>
            <person name="Platzer M."/>
            <person name="Kay R.R."/>
            <person name="Williams J."/>
            <person name="Dear P.H."/>
            <person name="Noegel A.A."/>
            <person name="Barrell B."/>
            <person name="Kuspa A."/>
        </authorList>
    </citation>
    <scope>NUCLEOTIDE SEQUENCE [LARGE SCALE GENOMIC DNA]</scope>
    <source>
        <strain evidence="2 3">AX4</strain>
    </source>
</reference>
<dbReference type="RefSeq" id="XP_636550.1">
    <property type="nucleotide sequence ID" value="XM_631458.1"/>
</dbReference>
<dbReference type="GeneID" id="8626835"/>
<proteinExistence type="predicted"/>
<organism evidence="2 3">
    <name type="scientific">Dictyostelium discoideum</name>
    <name type="common">Social amoeba</name>
    <dbReference type="NCBI Taxonomy" id="44689"/>
    <lineage>
        <taxon>Eukaryota</taxon>
        <taxon>Amoebozoa</taxon>
        <taxon>Evosea</taxon>
        <taxon>Eumycetozoa</taxon>
        <taxon>Dictyostelia</taxon>
        <taxon>Dictyosteliales</taxon>
        <taxon>Dictyosteliaceae</taxon>
        <taxon>Dictyostelium</taxon>
    </lineage>
</organism>
<feature type="transmembrane region" description="Helical" evidence="1">
    <location>
        <begin position="15"/>
        <end position="38"/>
    </location>
</feature>
<accession>Q54IC7</accession>
<comment type="caution">
    <text evidence="2">The sequence shown here is derived from an EMBL/GenBank/DDBJ whole genome shotgun (WGS) entry which is preliminary data.</text>
</comment>
<dbReference type="HOGENOM" id="CLU_1762191_0_0_1"/>
<evidence type="ECO:0000313" key="3">
    <source>
        <dbReference type="Proteomes" id="UP000002195"/>
    </source>
</evidence>
<keyword evidence="1" id="KW-0472">Membrane</keyword>
<dbReference type="KEGG" id="ddi:DDB_G0288837"/>
<dbReference type="STRING" id="44689.Q54IC7"/>
<dbReference type="PANTHER" id="PTHR31600:SF2">
    <property type="entry name" value="GAMETE ENRICHED GENE 10 PROTEIN-RELATED"/>
    <property type="match status" value="1"/>
</dbReference>
<protein>
    <recommendedName>
        <fullName evidence="4">Transmembrane protein</fullName>
    </recommendedName>
</protein>
<dbReference type="eggNOG" id="ENOG502S3MF">
    <property type="taxonomic scope" value="Eukaryota"/>
</dbReference>
<dbReference type="EMBL" id="AAFI02000125">
    <property type="protein sequence ID" value="EAL63040.1"/>
    <property type="molecule type" value="Genomic_DNA"/>
</dbReference>
<dbReference type="InParanoid" id="Q54IC7"/>
<feature type="transmembrane region" description="Helical" evidence="1">
    <location>
        <begin position="102"/>
        <end position="119"/>
    </location>
</feature>
<keyword evidence="1" id="KW-0812">Transmembrane</keyword>
<dbReference type="VEuPathDB" id="AmoebaDB:DDB_G0288837"/>